<evidence type="ECO:0000256" key="1">
    <source>
        <dbReference type="SAM" id="SignalP"/>
    </source>
</evidence>
<gene>
    <name evidence="2" type="ORF">C3B59_00880</name>
</gene>
<evidence type="ECO:0000313" key="3">
    <source>
        <dbReference type="Proteomes" id="UP000237104"/>
    </source>
</evidence>
<feature type="chain" id="PRO_5038361104" description="Lipoprotein" evidence="1">
    <location>
        <begin position="30"/>
        <end position="214"/>
    </location>
</feature>
<dbReference type="Proteomes" id="UP000237104">
    <property type="component" value="Unassembled WGS sequence"/>
</dbReference>
<sequence length="214" mass="21981">MTTLNTPMSFRPSRTLGLLGASLVMVLFAAGCSTSAPESPKAASATSTPAVSATPTPTAVAGLVDAPQSQAEAIAAGTAAMRTYLDVRAEIEVNHPADSSAIEAIAMGEAADKIHRIAATLTDQGTISSGSYAFDVTSAYANDLTASDGTVYPFGHAQLEGCMSAEGISATNADGIPVEMNPNRRGIVQVSVYYVAAESKWFLTSIESRDNAPC</sequence>
<accession>A0A2S3ZQ98</accession>
<protein>
    <recommendedName>
        <fullName evidence="4">Lipoprotein</fullName>
    </recommendedName>
</protein>
<evidence type="ECO:0008006" key="4">
    <source>
        <dbReference type="Google" id="ProtNLM"/>
    </source>
</evidence>
<dbReference type="EMBL" id="PPXF01000011">
    <property type="protein sequence ID" value="POH71192.1"/>
    <property type="molecule type" value="Genomic_DNA"/>
</dbReference>
<keyword evidence="1" id="KW-0732">Signal</keyword>
<feature type="signal peptide" evidence="1">
    <location>
        <begin position="1"/>
        <end position="29"/>
    </location>
</feature>
<comment type="caution">
    <text evidence="2">The sequence shown here is derived from an EMBL/GenBank/DDBJ whole genome shotgun (WGS) entry which is preliminary data.</text>
</comment>
<reference evidence="2 3" key="1">
    <citation type="submission" date="2018-01" db="EMBL/GenBank/DDBJ databases">
        <title>Cryobacterium sp. nov., from glaciers in China.</title>
        <authorList>
            <person name="Liu Q."/>
            <person name="Xin Y.-H."/>
        </authorList>
    </citation>
    <scope>NUCLEOTIDE SEQUENCE [LARGE SCALE GENOMIC DNA]</scope>
    <source>
        <strain evidence="2 3">TMB1-8</strain>
    </source>
</reference>
<dbReference type="RefSeq" id="WP_103429617.1">
    <property type="nucleotide sequence ID" value="NZ_PPXF01000011.1"/>
</dbReference>
<evidence type="ECO:0000313" key="2">
    <source>
        <dbReference type="EMBL" id="POH71192.1"/>
    </source>
</evidence>
<organism evidence="2 3">
    <name type="scientific">Cryobacterium zongtaii</name>
    <dbReference type="NCBI Taxonomy" id="1259217"/>
    <lineage>
        <taxon>Bacteria</taxon>
        <taxon>Bacillati</taxon>
        <taxon>Actinomycetota</taxon>
        <taxon>Actinomycetes</taxon>
        <taxon>Micrococcales</taxon>
        <taxon>Microbacteriaceae</taxon>
        <taxon>Cryobacterium</taxon>
    </lineage>
</organism>
<proteinExistence type="predicted"/>
<dbReference type="OrthoDB" id="5129335at2"/>
<name>A0A2S3ZQ98_9MICO</name>
<dbReference type="AlphaFoldDB" id="A0A2S3ZQ98"/>